<dbReference type="Gene3D" id="3.30.1680.10">
    <property type="entry name" value="ligand-binding face of the semaphorins, domain 2"/>
    <property type="match status" value="1"/>
</dbReference>
<comment type="caution">
    <text evidence="16">The sequence shown here is derived from an EMBL/GenBank/DDBJ whole genome shotgun (WGS) entry which is preliminary data.</text>
</comment>
<evidence type="ECO:0000256" key="2">
    <source>
        <dbReference type="ARBA" id="ARBA00009492"/>
    </source>
</evidence>
<keyword evidence="7 14" id="KW-1133">Transmembrane helix</keyword>
<keyword evidence="4 14" id="KW-0812">Transmembrane</keyword>
<dbReference type="PANTHER" id="PTHR11036:SF131">
    <property type="entry name" value="MIP07328P"/>
    <property type="match status" value="1"/>
</dbReference>
<comment type="caution">
    <text evidence="13">Lacks conserved residue(s) required for the propagation of feature annotation.</text>
</comment>
<evidence type="ECO:0000256" key="6">
    <source>
        <dbReference type="ARBA" id="ARBA00022902"/>
    </source>
</evidence>
<dbReference type="GO" id="GO:0045499">
    <property type="term" value="F:chemorepellent activity"/>
    <property type="evidence" value="ECO:0007669"/>
    <property type="project" value="TreeGrafter"/>
</dbReference>
<dbReference type="InterPro" id="IPR042068">
    <property type="entry name" value="SEM1A_sema_dom"/>
</dbReference>
<dbReference type="EMBL" id="VTPC01001436">
    <property type="protein sequence ID" value="KAF2901965.1"/>
    <property type="molecule type" value="Genomic_DNA"/>
</dbReference>
<evidence type="ECO:0000256" key="7">
    <source>
        <dbReference type="ARBA" id="ARBA00022989"/>
    </source>
</evidence>
<dbReference type="GO" id="GO:0071526">
    <property type="term" value="P:semaphorin-plexin signaling pathway"/>
    <property type="evidence" value="ECO:0007669"/>
    <property type="project" value="TreeGrafter"/>
</dbReference>
<comment type="subcellular location">
    <subcellularLocation>
        <location evidence="1">Membrane</location>
    </subcellularLocation>
</comment>
<dbReference type="GO" id="GO:0005886">
    <property type="term" value="C:plasma membrane"/>
    <property type="evidence" value="ECO:0007669"/>
    <property type="project" value="TreeGrafter"/>
</dbReference>
<evidence type="ECO:0000256" key="10">
    <source>
        <dbReference type="ARBA" id="ARBA00023180"/>
    </source>
</evidence>
<dbReference type="CDD" id="cd11237">
    <property type="entry name" value="Sema_1A"/>
    <property type="match status" value="1"/>
</dbReference>
<evidence type="ECO:0000256" key="3">
    <source>
        <dbReference type="ARBA" id="ARBA00022473"/>
    </source>
</evidence>
<dbReference type="GO" id="GO:0030335">
    <property type="term" value="P:positive regulation of cell migration"/>
    <property type="evidence" value="ECO:0007669"/>
    <property type="project" value="TreeGrafter"/>
</dbReference>
<keyword evidence="3" id="KW-0217">Developmental protein</keyword>
<dbReference type="AlphaFoldDB" id="A0A8K0GER8"/>
<dbReference type="InterPro" id="IPR036352">
    <property type="entry name" value="Semap_dom_sf"/>
</dbReference>
<dbReference type="GO" id="GO:0030215">
    <property type="term" value="F:semaphorin receptor binding"/>
    <property type="evidence" value="ECO:0007669"/>
    <property type="project" value="InterPro"/>
</dbReference>
<dbReference type="InterPro" id="IPR001627">
    <property type="entry name" value="Semap_dom"/>
</dbReference>
<evidence type="ECO:0000256" key="1">
    <source>
        <dbReference type="ARBA" id="ARBA00004370"/>
    </source>
</evidence>
<dbReference type="FunFam" id="2.130.10.10:FF:000346">
    <property type="entry name" value="Sema-1a, isoform D"/>
    <property type="match status" value="1"/>
</dbReference>
<evidence type="ECO:0000256" key="4">
    <source>
        <dbReference type="ARBA" id="ARBA00022692"/>
    </source>
</evidence>
<dbReference type="Proteomes" id="UP000801492">
    <property type="component" value="Unassembled WGS sequence"/>
</dbReference>
<evidence type="ECO:0000256" key="9">
    <source>
        <dbReference type="ARBA" id="ARBA00023157"/>
    </source>
</evidence>
<dbReference type="InterPro" id="IPR016201">
    <property type="entry name" value="PSI"/>
</dbReference>
<dbReference type="GO" id="GO:0007411">
    <property type="term" value="P:axon guidance"/>
    <property type="evidence" value="ECO:0007669"/>
    <property type="project" value="TreeGrafter"/>
</dbReference>
<dbReference type="Pfam" id="PF01403">
    <property type="entry name" value="Sema"/>
    <property type="match status" value="1"/>
</dbReference>
<feature type="domain" description="Sema" evidence="15">
    <location>
        <begin position="32"/>
        <end position="497"/>
    </location>
</feature>
<dbReference type="OrthoDB" id="9988752at2759"/>
<gene>
    <name evidence="16" type="ORF">ILUMI_04220</name>
</gene>
<evidence type="ECO:0000256" key="13">
    <source>
        <dbReference type="PROSITE-ProRule" id="PRU00352"/>
    </source>
</evidence>
<dbReference type="Pfam" id="PF01437">
    <property type="entry name" value="PSI"/>
    <property type="match status" value="1"/>
</dbReference>
<reference evidence="16" key="1">
    <citation type="submission" date="2019-08" db="EMBL/GenBank/DDBJ databases">
        <title>The genome of the North American firefly Photinus pyralis.</title>
        <authorList>
            <consortium name="Photinus pyralis genome working group"/>
            <person name="Fallon T.R."/>
            <person name="Sander Lower S.E."/>
            <person name="Weng J.-K."/>
        </authorList>
    </citation>
    <scope>NUCLEOTIDE SEQUENCE</scope>
    <source>
        <strain evidence="16">TRF0915ILg1</strain>
        <tissue evidence="16">Whole body</tissue>
    </source>
</reference>
<keyword evidence="6" id="KW-0524">Neurogenesis</keyword>
<name>A0A8K0GER8_IGNLU</name>
<proteinExistence type="inferred from homology"/>
<evidence type="ECO:0000256" key="5">
    <source>
        <dbReference type="ARBA" id="ARBA00022782"/>
    </source>
</evidence>
<evidence type="ECO:0000313" key="17">
    <source>
        <dbReference type="Proteomes" id="UP000801492"/>
    </source>
</evidence>
<keyword evidence="10" id="KW-0325">Glycoprotein</keyword>
<dbReference type="SUPFAM" id="SSF101912">
    <property type="entry name" value="Sema domain"/>
    <property type="match status" value="1"/>
</dbReference>
<organism evidence="16 17">
    <name type="scientific">Ignelater luminosus</name>
    <name type="common">Cucubano</name>
    <name type="synonym">Pyrophorus luminosus</name>
    <dbReference type="NCBI Taxonomy" id="2038154"/>
    <lineage>
        <taxon>Eukaryota</taxon>
        <taxon>Metazoa</taxon>
        <taxon>Ecdysozoa</taxon>
        <taxon>Arthropoda</taxon>
        <taxon>Hexapoda</taxon>
        <taxon>Insecta</taxon>
        <taxon>Pterygota</taxon>
        <taxon>Neoptera</taxon>
        <taxon>Endopterygota</taxon>
        <taxon>Coleoptera</taxon>
        <taxon>Polyphaga</taxon>
        <taxon>Elateriformia</taxon>
        <taxon>Elateroidea</taxon>
        <taxon>Elateridae</taxon>
        <taxon>Agrypninae</taxon>
        <taxon>Pyrophorini</taxon>
        <taxon>Ignelater</taxon>
    </lineage>
</organism>
<dbReference type="InterPro" id="IPR027231">
    <property type="entry name" value="Semaphorin"/>
</dbReference>
<protein>
    <recommendedName>
        <fullName evidence="11">Semaphorin-1A</fullName>
    </recommendedName>
    <alternativeName>
        <fullName evidence="12">Semaphorin-I</fullName>
    </alternativeName>
</protein>
<dbReference type="SMART" id="SM00423">
    <property type="entry name" value="PSI"/>
    <property type="match status" value="1"/>
</dbReference>
<dbReference type="FunFam" id="3.30.1680.10:FF:000016">
    <property type="entry name" value="Putative Semaphorin-6B"/>
    <property type="match status" value="1"/>
</dbReference>
<evidence type="ECO:0000256" key="11">
    <source>
        <dbReference type="ARBA" id="ARBA00074143"/>
    </source>
</evidence>
<feature type="transmembrane region" description="Helical" evidence="14">
    <location>
        <begin position="621"/>
        <end position="643"/>
    </location>
</feature>
<evidence type="ECO:0000313" key="16">
    <source>
        <dbReference type="EMBL" id="KAF2901965.1"/>
    </source>
</evidence>
<keyword evidence="17" id="KW-1185">Reference proteome</keyword>
<evidence type="ECO:0000256" key="14">
    <source>
        <dbReference type="SAM" id="Phobius"/>
    </source>
</evidence>
<sequence length="722" mass="81042">MLYTWKLNPKRWRQILISYLFLPHILDSCYAWLPDTSSKVINALGQISSIKFTGNATHPDHFTVLNQDSNSIILGGRNTVYNLSVYDFAEHKEWRLTWLSSEAHSQLCQLKGKSEDDCQNYIRILVSLAPGLLLVCGTNSYKPLCRHYTLLNGRYKVEKELDGIGVCSYNPEHNNTAVQTNGQIFAATIADFSERDPVIYREPQRTELSDLKQLNAPNFVSSMPYGDYIFFFFRETAVEYINCGKIIYSRVARVCRDDKGGPHQFGDRWTSFLKARLNCSLPGEYPFYFDEIQSTSEIIEGKYGSDLSQQIIYGTLTTPSNAIGGSAICAYNMKDIIRVFEGSFKYQESMNSNWLPFPKEKVPEPRPGQCVRDSRILPESVVNFVKTHSLMEEAVPALFGQPILVRVSLQYRFTAITVDPQVLTTTDEKFDVLYVGTDDGRVLKIVNIPTNEGSAKAVVISENRLFPNGTPVKELKIAPGYGRVVVVSRDEVKLANFNHCSAAEHCQDCVALQDPHCAWDVRQSACVSVDAVSTLKRALIQDVSRGDGKKCWSPPTENKKVPTKVYDKSNDENEVIPEEKVTDSLLKTSDDDLECEDGLTGNRITGCAVRQHLVIYTAKTLHIVVVCASLAALLIGFIAGYLFSRRFHPQSHYPDAPFIEQHNHLDRLNGNPNGFLTPRANKAVNLVVNVPPSPPPKKDNLETKDLNIASDGTLQKIKKTYI</sequence>
<dbReference type="SUPFAM" id="SSF103575">
    <property type="entry name" value="Plexin repeat"/>
    <property type="match status" value="1"/>
</dbReference>
<accession>A0A8K0GER8</accession>
<evidence type="ECO:0000256" key="8">
    <source>
        <dbReference type="ARBA" id="ARBA00023136"/>
    </source>
</evidence>
<dbReference type="PROSITE" id="PS51004">
    <property type="entry name" value="SEMA"/>
    <property type="match status" value="1"/>
</dbReference>
<dbReference type="Gene3D" id="2.130.10.10">
    <property type="entry name" value="YVTN repeat-like/Quinoprotein amine dehydrogenase"/>
    <property type="match status" value="1"/>
</dbReference>
<evidence type="ECO:0000259" key="15">
    <source>
        <dbReference type="PROSITE" id="PS51004"/>
    </source>
</evidence>
<dbReference type="InterPro" id="IPR002165">
    <property type="entry name" value="Plexin_repeat"/>
</dbReference>
<evidence type="ECO:0000256" key="12">
    <source>
        <dbReference type="ARBA" id="ARBA00083066"/>
    </source>
</evidence>
<dbReference type="InterPro" id="IPR015943">
    <property type="entry name" value="WD40/YVTN_repeat-like_dom_sf"/>
</dbReference>
<dbReference type="PANTHER" id="PTHR11036">
    <property type="entry name" value="SEMAPHORIN"/>
    <property type="match status" value="1"/>
</dbReference>
<keyword evidence="5" id="KW-0221">Differentiation</keyword>
<keyword evidence="8 14" id="KW-0472">Membrane</keyword>
<dbReference type="SMART" id="SM00630">
    <property type="entry name" value="Sema"/>
    <property type="match status" value="1"/>
</dbReference>
<keyword evidence="9" id="KW-1015">Disulfide bond</keyword>
<comment type="similarity">
    <text evidence="2">Belongs to the semaphorin family.</text>
</comment>